<accession>A0A2N5VX78</accession>
<dbReference type="Proteomes" id="UP000235388">
    <property type="component" value="Unassembled WGS sequence"/>
</dbReference>
<gene>
    <name evidence="4" type="ORF">PCANC_05343</name>
    <name evidence="2" type="ORF">PCANC_23968</name>
    <name evidence="3" type="ORF">PCASD_09380</name>
    <name evidence="1" type="ORF">PCASD_25671</name>
</gene>
<evidence type="ECO:0000313" key="1">
    <source>
        <dbReference type="EMBL" id="PLW07249.1"/>
    </source>
</evidence>
<organism evidence="4 5">
    <name type="scientific">Puccinia coronata f. sp. avenae</name>
    <dbReference type="NCBI Taxonomy" id="200324"/>
    <lineage>
        <taxon>Eukaryota</taxon>
        <taxon>Fungi</taxon>
        <taxon>Dikarya</taxon>
        <taxon>Basidiomycota</taxon>
        <taxon>Pucciniomycotina</taxon>
        <taxon>Pucciniomycetes</taxon>
        <taxon>Pucciniales</taxon>
        <taxon>Pucciniaceae</taxon>
        <taxon>Puccinia</taxon>
    </lineage>
</organism>
<evidence type="ECO:0000313" key="4">
    <source>
        <dbReference type="EMBL" id="PLW54607.1"/>
    </source>
</evidence>
<dbReference type="EMBL" id="PGCJ01001121">
    <property type="protein sequence ID" value="PLW09138.1"/>
    <property type="molecule type" value="Genomic_DNA"/>
</dbReference>
<evidence type="ECO:0000313" key="2">
    <source>
        <dbReference type="EMBL" id="PLW09138.1"/>
    </source>
</evidence>
<protein>
    <submittedName>
        <fullName evidence="4">Uncharacterized protein</fullName>
    </submittedName>
</protein>
<reference evidence="5 6" key="1">
    <citation type="submission" date="2017-11" db="EMBL/GenBank/DDBJ databases">
        <title>De novo assembly and phasing of dikaryotic genomes from two isolates of Puccinia coronata f. sp. avenae, the causal agent of oat crown rust.</title>
        <authorList>
            <person name="Miller M.E."/>
            <person name="Zhang Y."/>
            <person name="Omidvar V."/>
            <person name="Sperschneider J."/>
            <person name="Schwessinger B."/>
            <person name="Raley C."/>
            <person name="Palmer J.M."/>
            <person name="Garnica D."/>
            <person name="Upadhyaya N."/>
            <person name="Rathjen J."/>
            <person name="Taylor J.M."/>
            <person name="Park R.F."/>
            <person name="Dodds P.N."/>
            <person name="Hirsch C.D."/>
            <person name="Kianian S.F."/>
            <person name="Figueroa M."/>
        </authorList>
    </citation>
    <scope>NUCLEOTIDE SEQUENCE [LARGE SCALE GENOMIC DNA]</scope>
    <source>
        <strain evidence="4">12NC29</strain>
        <strain evidence="1">12SD80</strain>
    </source>
</reference>
<comment type="caution">
    <text evidence="4">The sequence shown here is derived from an EMBL/GenBank/DDBJ whole genome shotgun (WGS) entry which is preliminary data.</text>
</comment>
<keyword evidence="5" id="KW-1185">Reference proteome</keyword>
<name>A0A2N5VX78_9BASI</name>
<evidence type="ECO:0000313" key="6">
    <source>
        <dbReference type="Proteomes" id="UP000235392"/>
    </source>
</evidence>
<dbReference type="EMBL" id="PGCI01000064">
    <property type="protein sequence ID" value="PLW43791.1"/>
    <property type="molecule type" value="Genomic_DNA"/>
</dbReference>
<dbReference type="AlphaFoldDB" id="A0A2N5VX78"/>
<evidence type="ECO:0000313" key="3">
    <source>
        <dbReference type="EMBL" id="PLW43791.1"/>
    </source>
</evidence>
<dbReference type="EMBL" id="PGCJ01000043">
    <property type="protein sequence ID" value="PLW54607.1"/>
    <property type="molecule type" value="Genomic_DNA"/>
</dbReference>
<dbReference type="EMBL" id="PGCI01001145">
    <property type="protein sequence ID" value="PLW07249.1"/>
    <property type="molecule type" value="Genomic_DNA"/>
</dbReference>
<sequence length="131" mass="14745">MRKVFVYVLINEEAILAKLKWASRPDHFRRRRGIHDLALNLKDIENPHDRLERCAEDMAAMQIESKTSWPWASGRGQTQNGQRLMMAATGSSRRPIKGGHFPLLVVLLIPHPPAPSLPSGIAHYPLLVPPS</sequence>
<evidence type="ECO:0000313" key="5">
    <source>
        <dbReference type="Proteomes" id="UP000235388"/>
    </source>
</evidence>
<proteinExistence type="predicted"/>
<dbReference type="Proteomes" id="UP000235392">
    <property type="component" value="Unassembled WGS sequence"/>
</dbReference>